<evidence type="ECO:0000256" key="6">
    <source>
        <dbReference type="SAM" id="Phobius"/>
    </source>
</evidence>
<feature type="transmembrane region" description="Helical" evidence="6">
    <location>
        <begin position="193"/>
        <end position="213"/>
    </location>
</feature>
<dbReference type="Pfam" id="PF03631">
    <property type="entry name" value="Virul_fac_BrkB"/>
    <property type="match status" value="1"/>
</dbReference>
<feature type="transmembrane region" description="Helical" evidence="6">
    <location>
        <begin position="150"/>
        <end position="181"/>
    </location>
</feature>
<evidence type="ECO:0000256" key="3">
    <source>
        <dbReference type="ARBA" id="ARBA00022692"/>
    </source>
</evidence>
<feature type="transmembrane region" description="Helical" evidence="6">
    <location>
        <begin position="103"/>
        <end position="130"/>
    </location>
</feature>
<accession>A0A2N7WZU7</accession>
<evidence type="ECO:0000313" key="8">
    <source>
        <dbReference type="Proteomes" id="UP000235777"/>
    </source>
</evidence>
<keyword evidence="8" id="KW-1185">Reference proteome</keyword>
<dbReference type="STRING" id="863227.GCA_000373005_05687"/>
<comment type="caution">
    <text evidence="7">The sequence shown here is derived from an EMBL/GenBank/DDBJ whole genome shotgun (WGS) entry which is preliminary data.</text>
</comment>
<dbReference type="OrthoDB" id="9797028at2"/>
<gene>
    <name evidence="7" type="ORF">C0Z20_19895</name>
</gene>
<sequence length="306" mass="32325">MSAIALRTFFSATRREGARFADAVMRFSQHRCSTMAAGIAFYSAFSLAPMLVMVIAVAGWFFGTDAIRGQIYQDAHQLIGDQAAAAVQMIVINSRKHSDTGGFAAFVSFIALAFGASATFASLNTALSIIWPQSGGGRFASVLSLVKIRLISFGLVLGVAFLAIVSLVLDTFITYIGTWLWGNSTYVIVGDALQLAFGLGVLSLSFAALLKFLPDAYVAWRDAIIGGILAAVLFSGGKKLFAIYLAHAGMANAFGAAGSLAVLLMWLYFSAAVLLFGAEYAAARGRTHARSAARTEHAHGGSHSAR</sequence>
<dbReference type="RefSeq" id="WP_018444306.1">
    <property type="nucleotide sequence ID" value="NZ_KB890220.1"/>
</dbReference>
<dbReference type="PANTHER" id="PTHR30213">
    <property type="entry name" value="INNER MEMBRANE PROTEIN YHJD"/>
    <property type="match status" value="1"/>
</dbReference>
<dbReference type="Proteomes" id="UP000235777">
    <property type="component" value="Unassembled WGS sequence"/>
</dbReference>
<dbReference type="NCBIfam" id="TIGR00765">
    <property type="entry name" value="yihY_not_rbn"/>
    <property type="match status" value="1"/>
</dbReference>
<evidence type="ECO:0000256" key="2">
    <source>
        <dbReference type="ARBA" id="ARBA00022475"/>
    </source>
</evidence>
<reference evidence="7 8" key="1">
    <citation type="submission" date="2018-01" db="EMBL/GenBank/DDBJ databases">
        <title>Whole genome analyses suggest that Burkholderia sensu lato contains two further novel genera in the rhizoxinica-symbiotica group Mycetohabitans gen. nov., and Trinickia gen. nov.: implications for the evolution of diazotrophy and nodulation in the Burkholderiaceae.</title>
        <authorList>
            <person name="Estrada-de los Santos P."/>
            <person name="Palmer M."/>
            <person name="Chavez-Ramirez B."/>
            <person name="Beukes C."/>
            <person name="Steenkamp E.T."/>
            <person name="Hirsch A.M."/>
            <person name="Manyaka P."/>
            <person name="Maluk M."/>
            <person name="Lafos M."/>
            <person name="Crook M."/>
            <person name="Gross E."/>
            <person name="Simon M.F."/>
            <person name="Bueno dos Reis Junior F."/>
            <person name="Poole P.S."/>
            <person name="Venter S.N."/>
            <person name="James E.K."/>
        </authorList>
    </citation>
    <scope>NUCLEOTIDE SEQUENCE [LARGE SCALE GENOMIC DNA]</scope>
    <source>
        <strain evidence="7 8">JPY 581</strain>
    </source>
</reference>
<dbReference type="PIRSF" id="PIRSF035875">
    <property type="entry name" value="RNase_BN"/>
    <property type="match status" value="1"/>
</dbReference>
<name>A0A2N7WZU7_9BURK</name>
<feature type="transmembrane region" description="Helical" evidence="6">
    <location>
        <begin position="225"/>
        <end position="247"/>
    </location>
</feature>
<proteinExistence type="predicted"/>
<dbReference type="PANTHER" id="PTHR30213:SF1">
    <property type="entry name" value="INNER MEMBRANE PROTEIN YHJD"/>
    <property type="match status" value="1"/>
</dbReference>
<dbReference type="InterPro" id="IPR017039">
    <property type="entry name" value="Virul_fac_BrkB"/>
</dbReference>
<organism evidence="7 8">
    <name type="scientific">Trinickia symbiotica</name>
    <dbReference type="NCBI Taxonomy" id="863227"/>
    <lineage>
        <taxon>Bacteria</taxon>
        <taxon>Pseudomonadati</taxon>
        <taxon>Pseudomonadota</taxon>
        <taxon>Betaproteobacteria</taxon>
        <taxon>Burkholderiales</taxon>
        <taxon>Burkholderiaceae</taxon>
        <taxon>Trinickia</taxon>
    </lineage>
</organism>
<protein>
    <submittedName>
        <fullName evidence="7">YihY/virulence factor BrkB family protein</fullName>
    </submittedName>
</protein>
<comment type="subcellular location">
    <subcellularLocation>
        <location evidence="1">Cell membrane</location>
        <topology evidence="1">Multi-pass membrane protein</topology>
    </subcellularLocation>
</comment>
<keyword evidence="4 6" id="KW-1133">Transmembrane helix</keyword>
<evidence type="ECO:0000256" key="4">
    <source>
        <dbReference type="ARBA" id="ARBA00022989"/>
    </source>
</evidence>
<evidence type="ECO:0000256" key="1">
    <source>
        <dbReference type="ARBA" id="ARBA00004651"/>
    </source>
</evidence>
<feature type="transmembrane region" description="Helical" evidence="6">
    <location>
        <begin position="35"/>
        <end position="62"/>
    </location>
</feature>
<feature type="transmembrane region" description="Helical" evidence="6">
    <location>
        <begin position="253"/>
        <end position="276"/>
    </location>
</feature>
<keyword evidence="2" id="KW-1003">Cell membrane</keyword>
<evidence type="ECO:0000313" key="7">
    <source>
        <dbReference type="EMBL" id="PMS35016.1"/>
    </source>
</evidence>
<dbReference type="AlphaFoldDB" id="A0A2N7WZU7"/>
<keyword evidence="3 6" id="KW-0812">Transmembrane</keyword>
<evidence type="ECO:0000256" key="5">
    <source>
        <dbReference type="ARBA" id="ARBA00023136"/>
    </source>
</evidence>
<dbReference type="EMBL" id="PNYC01000013">
    <property type="protein sequence ID" value="PMS35016.1"/>
    <property type="molecule type" value="Genomic_DNA"/>
</dbReference>
<dbReference type="GO" id="GO:0005886">
    <property type="term" value="C:plasma membrane"/>
    <property type="evidence" value="ECO:0007669"/>
    <property type="project" value="UniProtKB-SubCell"/>
</dbReference>
<keyword evidence="5 6" id="KW-0472">Membrane</keyword>